<dbReference type="GeneID" id="87828513"/>
<evidence type="ECO:0000256" key="1">
    <source>
        <dbReference type="SAM" id="Phobius"/>
    </source>
</evidence>
<dbReference type="AlphaFoldDB" id="A0AAN6Z7M2"/>
<dbReference type="RefSeq" id="XP_062652536.1">
    <property type="nucleotide sequence ID" value="XM_062791744.1"/>
</dbReference>
<dbReference type="EMBL" id="MU853223">
    <property type="protein sequence ID" value="KAK4128765.1"/>
    <property type="molecule type" value="Genomic_DNA"/>
</dbReference>
<name>A0AAN6Z7M2_9PEZI</name>
<dbReference type="Proteomes" id="UP001302602">
    <property type="component" value="Unassembled WGS sequence"/>
</dbReference>
<keyword evidence="3" id="KW-1185">Reference proteome</keyword>
<protein>
    <submittedName>
        <fullName evidence="2">Uncharacterized protein</fullName>
    </submittedName>
</protein>
<evidence type="ECO:0000313" key="3">
    <source>
        <dbReference type="Proteomes" id="UP001302602"/>
    </source>
</evidence>
<accession>A0AAN6Z7M2</accession>
<keyword evidence="1" id="KW-0472">Membrane</keyword>
<gene>
    <name evidence="2" type="ORF">N657DRAFT_639257</name>
</gene>
<feature type="transmembrane region" description="Helical" evidence="1">
    <location>
        <begin position="61"/>
        <end position="82"/>
    </location>
</feature>
<organism evidence="2 3">
    <name type="scientific">Parathielavia appendiculata</name>
    <dbReference type="NCBI Taxonomy" id="2587402"/>
    <lineage>
        <taxon>Eukaryota</taxon>
        <taxon>Fungi</taxon>
        <taxon>Dikarya</taxon>
        <taxon>Ascomycota</taxon>
        <taxon>Pezizomycotina</taxon>
        <taxon>Sordariomycetes</taxon>
        <taxon>Sordariomycetidae</taxon>
        <taxon>Sordariales</taxon>
        <taxon>Chaetomiaceae</taxon>
        <taxon>Parathielavia</taxon>
    </lineage>
</organism>
<keyword evidence="1" id="KW-0812">Transmembrane</keyword>
<sequence>MEGPLMTAAKKQPVRRAQQWEIYLPGGMFSPETTITPAMFRQPECITRAKVWPSLSWRPSYLLLLVLVGTLLLAWALGRAVAQDDERSRPTTGPEARGLVATMLPTNTFSSRTGSVGPAHLALPRAARFT</sequence>
<comment type="caution">
    <text evidence="2">The sequence shown here is derived from an EMBL/GenBank/DDBJ whole genome shotgun (WGS) entry which is preliminary data.</text>
</comment>
<reference evidence="2" key="1">
    <citation type="journal article" date="2023" name="Mol. Phylogenet. Evol.">
        <title>Genome-scale phylogeny and comparative genomics of the fungal order Sordariales.</title>
        <authorList>
            <person name="Hensen N."/>
            <person name="Bonometti L."/>
            <person name="Westerberg I."/>
            <person name="Brannstrom I.O."/>
            <person name="Guillou S."/>
            <person name="Cros-Aarteil S."/>
            <person name="Calhoun S."/>
            <person name="Haridas S."/>
            <person name="Kuo A."/>
            <person name="Mondo S."/>
            <person name="Pangilinan J."/>
            <person name="Riley R."/>
            <person name="LaButti K."/>
            <person name="Andreopoulos B."/>
            <person name="Lipzen A."/>
            <person name="Chen C."/>
            <person name="Yan M."/>
            <person name="Daum C."/>
            <person name="Ng V."/>
            <person name="Clum A."/>
            <person name="Steindorff A."/>
            <person name="Ohm R.A."/>
            <person name="Martin F."/>
            <person name="Silar P."/>
            <person name="Natvig D.O."/>
            <person name="Lalanne C."/>
            <person name="Gautier V."/>
            <person name="Ament-Velasquez S.L."/>
            <person name="Kruys A."/>
            <person name="Hutchinson M.I."/>
            <person name="Powell A.J."/>
            <person name="Barry K."/>
            <person name="Miller A.N."/>
            <person name="Grigoriev I.V."/>
            <person name="Debuchy R."/>
            <person name="Gladieux P."/>
            <person name="Hiltunen Thoren M."/>
            <person name="Johannesson H."/>
        </authorList>
    </citation>
    <scope>NUCLEOTIDE SEQUENCE</scope>
    <source>
        <strain evidence="2">CBS 731.68</strain>
    </source>
</reference>
<reference evidence="2" key="2">
    <citation type="submission" date="2023-05" db="EMBL/GenBank/DDBJ databases">
        <authorList>
            <consortium name="Lawrence Berkeley National Laboratory"/>
            <person name="Steindorff A."/>
            <person name="Hensen N."/>
            <person name="Bonometti L."/>
            <person name="Westerberg I."/>
            <person name="Brannstrom I.O."/>
            <person name="Guillou S."/>
            <person name="Cros-Aarteil S."/>
            <person name="Calhoun S."/>
            <person name="Haridas S."/>
            <person name="Kuo A."/>
            <person name="Mondo S."/>
            <person name="Pangilinan J."/>
            <person name="Riley R."/>
            <person name="Labutti K."/>
            <person name="Andreopoulos B."/>
            <person name="Lipzen A."/>
            <person name="Chen C."/>
            <person name="Yanf M."/>
            <person name="Daum C."/>
            <person name="Ng V."/>
            <person name="Clum A."/>
            <person name="Ohm R."/>
            <person name="Martin F."/>
            <person name="Silar P."/>
            <person name="Natvig D."/>
            <person name="Lalanne C."/>
            <person name="Gautier V."/>
            <person name="Ament-Velasquez S.L."/>
            <person name="Kruys A."/>
            <person name="Hutchinson M.I."/>
            <person name="Powell A.J."/>
            <person name="Barry K."/>
            <person name="Miller A.N."/>
            <person name="Grigoriev I.V."/>
            <person name="Debuchy R."/>
            <person name="Gladieux P."/>
            <person name="Thoren M.H."/>
            <person name="Johannesson H."/>
        </authorList>
    </citation>
    <scope>NUCLEOTIDE SEQUENCE</scope>
    <source>
        <strain evidence="2">CBS 731.68</strain>
    </source>
</reference>
<keyword evidence="1" id="KW-1133">Transmembrane helix</keyword>
<evidence type="ECO:0000313" key="2">
    <source>
        <dbReference type="EMBL" id="KAK4128765.1"/>
    </source>
</evidence>
<proteinExistence type="predicted"/>